<evidence type="ECO:0000313" key="1">
    <source>
        <dbReference type="EMBL" id="SEI52633.1"/>
    </source>
</evidence>
<sequence length="384" mass="42756">MDKLQEKRWALALGTQEHNLSTQEQRLSQALSRLYGGEGSKQRGSLQRSAPKVAHWLGDIREFFPASIVQVIQQDAFERLGLKQMLLEPEFLTAMQADVHLVADLVSLRTLMPEQTLETAREVIQKVVDELMQKLEQRTTEAIRGAVNKSKLSLRPRFQDIDWHRTIRANLRHYQAAQQTLVPEKLIGFVRQQRRLADLEEVILCVDQSGSMATSVVYSSIFAAVMASIPSVKTKLVCFDTSVLDLTEQLEDPVQVLFGVQLGGGTDIHQALSYCESLIERPSQTHVILISDLYEGGDEKALKACVSRLLAKDVNLISLLALSDDGRPAYDARLAAEFATLGSPVFACTPDQFPDLMATALKREDVLAWAADQDIKAVPAHPKN</sequence>
<dbReference type="PANTHER" id="PTHR30634">
    <property type="entry name" value="OUTER MEMBRANE LOLAB LIPOPROTEIN INSERTION APPARATUS"/>
    <property type="match status" value="1"/>
</dbReference>
<proteinExistence type="predicted"/>
<dbReference type="Pfam" id="PF05762">
    <property type="entry name" value="VWA_CoxE"/>
    <property type="match status" value="1"/>
</dbReference>
<dbReference type="AlphaFoldDB" id="A0A1H6RA62"/>
<dbReference type="RefSeq" id="WP_093308854.1">
    <property type="nucleotide sequence ID" value="NZ_FNYH01000003.1"/>
</dbReference>
<dbReference type="CDD" id="cd01462">
    <property type="entry name" value="VWA_YIEM_type"/>
    <property type="match status" value="1"/>
</dbReference>
<dbReference type="Gene3D" id="3.40.50.410">
    <property type="entry name" value="von Willebrand factor, type A domain"/>
    <property type="match status" value="1"/>
</dbReference>
<dbReference type="EMBL" id="FNYH01000003">
    <property type="protein sequence ID" value="SEI52633.1"/>
    <property type="molecule type" value="Genomic_DNA"/>
</dbReference>
<evidence type="ECO:0000313" key="2">
    <source>
        <dbReference type="Proteomes" id="UP000242999"/>
    </source>
</evidence>
<dbReference type="Proteomes" id="UP000242999">
    <property type="component" value="Unassembled WGS sequence"/>
</dbReference>
<dbReference type="OrthoDB" id="9789979at2"/>
<accession>A0A1H6RA62</accession>
<gene>
    <name evidence="1" type="ORF">SAMN05421831_103201</name>
</gene>
<dbReference type="STRING" id="64971.SAMN05421831_103201"/>
<name>A0A1H6RA62_9GAMM</name>
<reference evidence="2" key="1">
    <citation type="submission" date="2016-10" db="EMBL/GenBank/DDBJ databases">
        <authorList>
            <person name="Varghese N."/>
            <person name="Submissions S."/>
        </authorList>
    </citation>
    <scope>NUCLEOTIDE SEQUENCE [LARGE SCALE GENOMIC DNA]</scope>
    <source>
        <strain evidence="2">DSM 7165</strain>
    </source>
</reference>
<protein>
    <submittedName>
        <fullName evidence="1">Mg-chelatase subunit ChlD</fullName>
    </submittedName>
</protein>
<dbReference type="InterPro" id="IPR008912">
    <property type="entry name" value="Uncharacterised_CoxE"/>
</dbReference>
<dbReference type="SUPFAM" id="SSF53300">
    <property type="entry name" value="vWA-like"/>
    <property type="match status" value="1"/>
</dbReference>
<dbReference type="InterPro" id="IPR050458">
    <property type="entry name" value="LolB"/>
</dbReference>
<organism evidence="1 2">
    <name type="scientific">Allopseudospirillum japonicum</name>
    <dbReference type="NCBI Taxonomy" id="64971"/>
    <lineage>
        <taxon>Bacteria</taxon>
        <taxon>Pseudomonadati</taxon>
        <taxon>Pseudomonadota</taxon>
        <taxon>Gammaproteobacteria</taxon>
        <taxon>Oceanospirillales</taxon>
        <taxon>Oceanospirillaceae</taxon>
        <taxon>Allopseudospirillum</taxon>
    </lineage>
</organism>
<dbReference type="InterPro" id="IPR036465">
    <property type="entry name" value="vWFA_dom_sf"/>
</dbReference>
<keyword evidence="2" id="KW-1185">Reference proteome</keyword>
<dbReference type="PANTHER" id="PTHR30634:SF16">
    <property type="entry name" value="OUTER-MEMBRANE LIPOPROTEIN LOLB"/>
    <property type="match status" value="1"/>
</dbReference>